<comment type="catalytic activity">
    <reaction evidence="8">
        <text>(6S)-5-methyl-5,6,7,8-tetrahydrofolate + NAD(+) = (6R)-5,10-methylene-5,6,7,8-tetrahydrofolate + NADH + H(+)</text>
        <dbReference type="Rhea" id="RHEA:19821"/>
        <dbReference type="ChEBI" id="CHEBI:15378"/>
        <dbReference type="ChEBI" id="CHEBI:15636"/>
        <dbReference type="ChEBI" id="CHEBI:18608"/>
        <dbReference type="ChEBI" id="CHEBI:57540"/>
        <dbReference type="ChEBI" id="CHEBI:57945"/>
        <dbReference type="EC" id="1.5.1.54"/>
    </reaction>
    <physiologicalReaction direction="right-to-left" evidence="8">
        <dbReference type="Rhea" id="RHEA:19823"/>
    </physiologicalReaction>
</comment>
<dbReference type="SUPFAM" id="SSF51730">
    <property type="entry name" value="FAD-linked oxidoreductase"/>
    <property type="match status" value="1"/>
</dbReference>
<comment type="similarity">
    <text evidence="3 9">Belongs to the methylenetetrahydrofolate reductase family.</text>
</comment>
<comment type="cofactor">
    <cofactor evidence="1 9">
        <name>FAD</name>
        <dbReference type="ChEBI" id="CHEBI:57692"/>
    </cofactor>
</comment>
<feature type="non-terminal residue" evidence="10">
    <location>
        <position position="81"/>
    </location>
</feature>
<evidence type="ECO:0000256" key="6">
    <source>
        <dbReference type="ARBA" id="ARBA00023002"/>
    </source>
</evidence>
<dbReference type="GO" id="GO:0005829">
    <property type="term" value="C:cytosol"/>
    <property type="evidence" value="ECO:0007669"/>
    <property type="project" value="TreeGrafter"/>
</dbReference>
<dbReference type="GO" id="GO:0009086">
    <property type="term" value="P:methionine biosynthetic process"/>
    <property type="evidence" value="ECO:0007669"/>
    <property type="project" value="TreeGrafter"/>
</dbReference>
<comment type="pathway">
    <text evidence="7">Amino-acid biosynthesis; L-methionine biosynthesis via de novo pathway.</text>
</comment>
<dbReference type="EMBL" id="DRKW01000204">
    <property type="protein sequence ID" value="HEB74281.1"/>
    <property type="molecule type" value="Genomic_DNA"/>
</dbReference>
<comment type="caution">
    <text evidence="10">The sequence shown here is derived from an EMBL/GenBank/DDBJ whole genome shotgun (WGS) entry which is preliminary data.</text>
</comment>
<dbReference type="Gene3D" id="3.20.20.220">
    <property type="match status" value="1"/>
</dbReference>
<dbReference type="GO" id="GO:0035999">
    <property type="term" value="P:tetrahydrofolate interconversion"/>
    <property type="evidence" value="ECO:0007669"/>
    <property type="project" value="UniProtKB-UniPathway"/>
</dbReference>
<proteinExistence type="inferred from homology"/>
<dbReference type="GO" id="GO:0071949">
    <property type="term" value="F:FAD binding"/>
    <property type="evidence" value="ECO:0007669"/>
    <property type="project" value="TreeGrafter"/>
</dbReference>
<dbReference type="AlphaFoldDB" id="A0A7V1I4J2"/>
<protein>
    <recommendedName>
        <fullName evidence="9">Methylenetetrahydrofolate reductase</fullName>
    </recommendedName>
</protein>
<dbReference type="Pfam" id="PF02219">
    <property type="entry name" value="MTHFR"/>
    <property type="match status" value="1"/>
</dbReference>
<evidence type="ECO:0000256" key="2">
    <source>
        <dbReference type="ARBA" id="ARBA00004777"/>
    </source>
</evidence>
<gene>
    <name evidence="10" type="ORF">ENJ03_03570</name>
</gene>
<evidence type="ECO:0000256" key="7">
    <source>
        <dbReference type="ARBA" id="ARBA00034478"/>
    </source>
</evidence>
<evidence type="ECO:0000313" key="10">
    <source>
        <dbReference type="EMBL" id="HEB74281.1"/>
    </source>
</evidence>
<name>A0A7V1I4J2_DESA2</name>
<dbReference type="PANTHER" id="PTHR45754">
    <property type="entry name" value="METHYLENETETRAHYDROFOLATE REDUCTASE"/>
    <property type="match status" value="1"/>
</dbReference>
<comment type="pathway">
    <text evidence="2 9">One-carbon metabolism; tetrahydrofolate interconversion.</text>
</comment>
<keyword evidence="6 9" id="KW-0560">Oxidoreductase</keyword>
<sequence length="81" mass="9178">MRVKDILNATKISFSFEFFPPKTDTGWKQLFDTISELMLLKPSYVNVTYGAGGSTRDRTYNLVTQIQRETGLTVVSHLSCI</sequence>
<keyword evidence="4 9" id="KW-0285">Flavoprotein</keyword>
<accession>A0A7V1I4J2</accession>
<dbReference type="PANTHER" id="PTHR45754:SF3">
    <property type="entry name" value="METHYLENETETRAHYDROFOLATE REDUCTASE (NADPH)"/>
    <property type="match status" value="1"/>
</dbReference>
<dbReference type="InterPro" id="IPR029041">
    <property type="entry name" value="FAD-linked_oxidoreductase-like"/>
</dbReference>
<reference evidence="10" key="1">
    <citation type="journal article" date="2020" name="mSystems">
        <title>Genome- and Community-Level Interaction Insights into Carbon Utilization and Element Cycling Functions of Hydrothermarchaeota in Hydrothermal Sediment.</title>
        <authorList>
            <person name="Zhou Z."/>
            <person name="Liu Y."/>
            <person name="Xu W."/>
            <person name="Pan J."/>
            <person name="Luo Z.H."/>
            <person name="Li M."/>
        </authorList>
    </citation>
    <scope>NUCLEOTIDE SEQUENCE [LARGE SCALE GENOMIC DNA]</scope>
    <source>
        <strain evidence="10">HyVt-45</strain>
    </source>
</reference>
<dbReference type="Proteomes" id="UP000886268">
    <property type="component" value="Unassembled WGS sequence"/>
</dbReference>
<evidence type="ECO:0000256" key="3">
    <source>
        <dbReference type="ARBA" id="ARBA00006743"/>
    </source>
</evidence>
<evidence type="ECO:0000256" key="8">
    <source>
        <dbReference type="ARBA" id="ARBA00048628"/>
    </source>
</evidence>
<keyword evidence="5 9" id="KW-0274">FAD</keyword>
<evidence type="ECO:0000256" key="1">
    <source>
        <dbReference type="ARBA" id="ARBA00001974"/>
    </source>
</evidence>
<dbReference type="InterPro" id="IPR003171">
    <property type="entry name" value="Mehydrof_redctse-like"/>
</dbReference>
<evidence type="ECO:0000256" key="9">
    <source>
        <dbReference type="RuleBase" id="RU003862"/>
    </source>
</evidence>
<dbReference type="GO" id="GO:0106312">
    <property type="term" value="F:methylenetetrahydrofolate reductase (NADH) activity"/>
    <property type="evidence" value="ECO:0007669"/>
    <property type="project" value="UniProtKB-EC"/>
</dbReference>
<organism evidence="10">
    <name type="scientific">Desulfofervidus auxilii</name>
    <dbReference type="NCBI Taxonomy" id="1621989"/>
    <lineage>
        <taxon>Bacteria</taxon>
        <taxon>Pseudomonadati</taxon>
        <taxon>Thermodesulfobacteriota</taxon>
        <taxon>Candidatus Desulfofervidia</taxon>
        <taxon>Candidatus Desulfofervidales</taxon>
        <taxon>Candidatus Desulfofervidaceae</taxon>
        <taxon>Candidatus Desulfofervidus</taxon>
    </lineage>
</organism>
<evidence type="ECO:0000256" key="4">
    <source>
        <dbReference type="ARBA" id="ARBA00022630"/>
    </source>
</evidence>
<evidence type="ECO:0000256" key="5">
    <source>
        <dbReference type="ARBA" id="ARBA00022827"/>
    </source>
</evidence>
<dbReference type="UniPathway" id="UPA00193"/>